<dbReference type="GO" id="GO:0004644">
    <property type="term" value="F:phosphoribosylglycinamide formyltransferase activity"/>
    <property type="evidence" value="ECO:0007669"/>
    <property type="project" value="UniProtKB-EC"/>
</dbReference>
<dbReference type="PANTHER" id="PTHR43369:SF2">
    <property type="entry name" value="PHOSPHORIBOSYLGLYCINAMIDE FORMYLTRANSFERASE"/>
    <property type="match status" value="1"/>
</dbReference>
<evidence type="ECO:0000256" key="7">
    <source>
        <dbReference type="ARBA" id="ARBA00041682"/>
    </source>
</evidence>
<evidence type="ECO:0000256" key="6">
    <source>
        <dbReference type="ARBA" id="ARBA00041324"/>
    </source>
</evidence>
<dbReference type="SUPFAM" id="SSF53328">
    <property type="entry name" value="Formyltransferase"/>
    <property type="match status" value="1"/>
</dbReference>
<accession>A0A381YVZ5</accession>
<comment type="catalytic activity">
    <reaction evidence="8">
        <text>N(1)-(5-phospho-beta-D-ribosyl)glycinamide + (6R)-10-formyltetrahydrofolate = N(2)-formyl-N(1)-(5-phospho-beta-D-ribosyl)glycinamide + (6S)-5,6,7,8-tetrahydrofolate + H(+)</text>
        <dbReference type="Rhea" id="RHEA:15053"/>
        <dbReference type="ChEBI" id="CHEBI:15378"/>
        <dbReference type="ChEBI" id="CHEBI:57453"/>
        <dbReference type="ChEBI" id="CHEBI:143788"/>
        <dbReference type="ChEBI" id="CHEBI:147286"/>
        <dbReference type="ChEBI" id="CHEBI:195366"/>
        <dbReference type="EC" id="2.1.2.2"/>
    </reaction>
</comment>
<evidence type="ECO:0000313" key="10">
    <source>
        <dbReference type="EMBL" id="SVA81175.1"/>
    </source>
</evidence>
<dbReference type="EMBL" id="UINC01019199">
    <property type="protein sequence ID" value="SVA81175.1"/>
    <property type="molecule type" value="Genomic_DNA"/>
</dbReference>
<dbReference type="Pfam" id="PF00551">
    <property type="entry name" value="Formyl_trans_N"/>
    <property type="match status" value="1"/>
</dbReference>
<keyword evidence="4" id="KW-0658">Purine biosynthesis</keyword>
<feature type="domain" description="Formyl transferase N-terminal" evidence="9">
    <location>
        <begin position="2"/>
        <end position="74"/>
    </location>
</feature>
<proteinExistence type="inferred from homology"/>
<comment type="pathway">
    <text evidence="1">Purine metabolism; IMP biosynthesis via de novo pathway; N(2)-formyl-N(1)-(5-phospho-D-ribosyl)glycinamide from N(1)-(5-phospho-D-ribosyl)glycinamide (10-formyl THF route): step 1/1.</text>
</comment>
<evidence type="ECO:0000256" key="5">
    <source>
        <dbReference type="ARBA" id="ARBA00038440"/>
    </source>
</evidence>
<name>A0A381YVZ5_9ZZZZ</name>
<dbReference type="InterPro" id="IPR036477">
    <property type="entry name" value="Formyl_transf_N_sf"/>
</dbReference>
<evidence type="ECO:0000256" key="1">
    <source>
        <dbReference type="ARBA" id="ARBA00005054"/>
    </source>
</evidence>
<evidence type="ECO:0000256" key="3">
    <source>
        <dbReference type="ARBA" id="ARBA00022679"/>
    </source>
</evidence>
<dbReference type="GO" id="GO:0005829">
    <property type="term" value="C:cytosol"/>
    <property type="evidence" value="ECO:0007669"/>
    <property type="project" value="TreeGrafter"/>
</dbReference>
<keyword evidence="3" id="KW-0808">Transferase</keyword>
<dbReference type="GO" id="GO:0006189">
    <property type="term" value="P:'de novo' IMP biosynthetic process"/>
    <property type="evidence" value="ECO:0007669"/>
    <property type="project" value="TreeGrafter"/>
</dbReference>
<dbReference type="EC" id="2.1.2.2" evidence="2"/>
<comment type="similarity">
    <text evidence="5">Belongs to the GART family.</text>
</comment>
<sequence length="81" mass="9297">MPKYGGKGMYGMNVHKAIIKNKEAVSGITIHYVNKKYDEGPIIFQKEIKINPSYTPNDLANKIHDLEMEYFPKIVENLLTL</sequence>
<evidence type="ECO:0000259" key="9">
    <source>
        <dbReference type="Pfam" id="PF00551"/>
    </source>
</evidence>
<dbReference type="InterPro" id="IPR002376">
    <property type="entry name" value="Formyl_transf_N"/>
</dbReference>
<dbReference type="PANTHER" id="PTHR43369">
    <property type="entry name" value="PHOSPHORIBOSYLGLYCINAMIDE FORMYLTRANSFERASE"/>
    <property type="match status" value="1"/>
</dbReference>
<evidence type="ECO:0000256" key="8">
    <source>
        <dbReference type="ARBA" id="ARBA00047664"/>
    </source>
</evidence>
<evidence type="ECO:0000256" key="2">
    <source>
        <dbReference type="ARBA" id="ARBA00012254"/>
    </source>
</evidence>
<dbReference type="Gene3D" id="3.40.50.170">
    <property type="entry name" value="Formyl transferase, N-terminal domain"/>
    <property type="match status" value="1"/>
</dbReference>
<dbReference type="InterPro" id="IPR001555">
    <property type="entry name" value="GART_AS"/>
</dbReference>
<dbReference type="PROSITE" id="PS00373">
    <property type="entry name" value="GART"/>
    <property type="match status" value="1"/>
</dbReference>
<evidence type="ECO:0000256" key="4">
    <source>
        <dbReference type="ARBA" id="ARBA00022755"/>
    </source>
</evidence>
<organism evidence="10">
    <name type="scientific">marine metagenome</name>
    <dbReference type="NCBI Taxonomy" id="408172"/>
    <lineage>
        <taxon>unclassified sequences</taxon>
        <taxon>metagenomes</taxon>
        <taxon>ecological metagenomes</taxon>
    </lineage>
</organism>
<gene>
    <name evidence="10" type="ORF">METZ01_LOCUS134029</name>
</gene>
<protein>
    <recommendedName>
        <fullName evidence="2">phosphoribosylglycinamide formyltransferase 1</fullName>
        <ecNumber evidence="2">2.1.2.2</ecNumber>
    </recommendedName>
    <alternativeName>
        <fullName evidence="7">5'-phosphoribosylglycinamide transformylase</fullName>
    </alternativeName>
    <alternativeName>
        <fullName evidence="6">GAR transformylase</fullName>
    </alternativeName>
</protein>
<dbReference type="AlphaFoldDB" id="A0A381YVZ5"/>
<reference evidence="10" key="1">
    <citation type="submission" date="2018-05" db="EMBL/GenBank/DDBJ databases">
        <authorList>
            <person name="Lanie J.A."/>
            <person name="Ng W.-L."/>
            <person name="Kazmierczak K.M."/>
            <person name="Andrzejewski T.M."/>
            <person name="Davidsen T.M."/>
            <person name="Wayne K.J."/>
            <person name="Tettelin H."/>
            <person name="Glass J.I."/>
            <person name="Rusch D."/>
            <person name="Podicherti R."/>
            <person name="Tsui H.-C.T."/>
            <person name="Winkler M.E."/>
        </authorList>
    </citation>
    <scope>NUCLEOTIDE SEQUENCE</scope>
</reference>